<evidence type="ECO:0000313" key="2">
    <source>
        <dbReference type="EMBL" id="RMC15134.1"/>
    </source>
</evidence>
<evidence type="ECO:0000259" key="1">
    <source>
        <dbReference type="Pfam" id="PF00078"/>
    </source>
</evidence>
<dbReference type="OrthoDB" id="416454at2759"/>
<dbReference type="EMBL" id="QRBI01000104">
    <property type="protein sequence ID" value="RMC15134.1"/>
    <property type="molecule type" value="Genomic_DNA"/>
</dbReference>
<name>A0A3M0KUQ8_HIRRU</name>
<comment type="caution">
    <text evidence="2">The sequence shown here is derived from an EMBL/GenBank/DDBJ whole genome shotgun (WGS) entry which is preliminary data.</text>
</comment>
<proteinExistence type="predicted"/>
<sequence>MTIDHFRSKKEDPGYYQPVCLTSVPGKIKGQILLEAVLWHTENREVIWDTQHSCTKGKSCLTGTVAFYDGVTTSVYKGKVTGVIYLDLCKAIGTVPNNILLSKLQRDAFGGWTARWMRKWLNDCIQRSVVYGSQSQWISVTSGDPQESILVQVLFNIFINDVDEGIECSLSKFADDTKLSGVVGTPEGGNAIQRHLDKLKKILNSIIPWSSKAVLYFHIPDQFCLACKCDIQNISLMCDHPDQVSQKVVICVL</sequence>
<evidence type="ECO:0000313" key="3">
    <source>
        <dbReference type="Proteomes" id="UP000269221"/>
    </source>
</evidence>
<dbReference type="InterPro" id="IPR000477">
    <property type="entry name" value="RT_dom"/>
</dbReference>
<feature type="domain" description="Reverse transcriptase" evidence="1">
    <location>
        <begin position="9"/>
        <end position="204"/>
    </location>
</feature>
<organism evidence="2 3">
    <name type="scientific">Hirundo rustica rustica</name>
    <dbReference type="NCBI Taxonomy" id="333673"/>
    <lineage>
        <taxon>Eukaryota</taxon>
        <taxon>Metazoa</taxon>
        <taxon>Chordata</taxon>
        <taxon>Craniata</taxon>
        <taxon>Vertebrata</taxon>
        <taxon>Euteleostomi</taxon>
        <taxon>Archelosauria</taxon>
        <taxon>Archosauria</taxon>
        <taxon>Dinosauria</taxon>
        <taxon>Saurischia</taxon>
        <taxon>Theropoda</taxon>
        <taxon>Coelurosauria</taxon>
        <taxon>Aves</taxon>
        <taxon>Neognathae</taxon>
        <taxon>Neoaves</taxon>
        <taxon>Telluraves</taxon>
        <taxon>Australaves</taxon>
        <taxon>Passeriformes</taxon>
        <taxon>Sylvioidea</taxon>
        <taxon>Hirundinidae</taxon>
        <taxon>Hirundo</taxon>
    </lineage>
</organism>
<dbReference type="AlphaFoldDB" id="A0A3M0KUQ8"/>
<dbReference type="Pfam" id="PF00078">
    <property type="entry name" value="RVT_1"/>
    <property type="match status" value="1"/>
</dbReference>
<dbReference type="STRING" id="333673.A0A3M0KUQ8"/>
<dbReference type="PANTHER" id="PTHR33332">
    <property type="entry name" value="REVERSE TRANSCRIPTASE DOMAIN-CONTAINING PROTEIN"/>
    <property type="match status" value="1"/>
</dbReference>
<dbReference type="Proteomes" id="UP000269221">
    <property type="component" value="Unassembled WGS sequence"/>
</dbReference>
<gene>
    <name evidence="2" type="ORF">DUI87_07316</name>
</gene>
<keyword evidence="3" id="KW-1185">Reference proteome</keyword>
<protein>
    <recommendedName>
        <fullName evidence="1">Reverse transcriptase domain-containing protein</fullName>
    </recommendedName>
</protein>
<reference evidence="2 3" key="1">
    <citation type="submission" date="2018-07" db="EMBL/GenBank/DDBJ databases">
        <title>A high quality draft genome assembly of the barn swallow (H. rustica rustica).</title>
        <authorList>
            <person name="Formenti G."/>
            <person name="Chiara M."/>
            <person name="Poveda L."/>
            <person name="Francoijs K.-J."/>
            <person name="Bonisoli-Alquati A."/>
            <person name="Canova L."/>
            <person name="Gianfranceschi L."/>
            <person name="Horner D.S."/>
            <person name="Saino N."/>
        </authorList>
    </citation>
    <scope>NUCLEOTIDE SEQUENCE [LARGE SCALE GENOMIC DNA]</scope>
    <source>
        <strain evidence="2">Chelidonia</strain>
        <tissue evidence="2">Blood</tissue>
    </source>
</reference>
<accession>A0A3M0KUQ8</accession>